<evidence type="ECO:0000256" key="3">
    <source>
        <dbReference type="ARBA" id="ARBA00022989"/>
    </source>
</evidence>
<feature type="transmembrane region" description="Helical" evidence="5">
    <location>
        <begin position="243"/>
        <end position="266"/>
    </location>
</feature>
<protein>
    <recommendedName>
        <fullName evidence="6">G-protein coupled receptors family 1 profile domain-containing protein</fullName>
    </recommendedName>
</protein>
<organism evidence="7 8">
    <name type="scientific">Littorina saxatilis</name>
    <dbReference type="NCBI Taxonomy" id="31220"/>
    <lineage>
        <taxon>Eukaryota</taxon>
        <taxon>Metazoa</taxon>
        <taxon>Spiralia</taxon>
        <taxon>Lophotrochozoa</taxon>
        <taxon>Mollusca</taxon>
        <taxon>Gastropoda</taxon>
        <taxon>Caenogastropoda</taxon>
        <taxon>Littorinimorpha</taxon>
        <taxon>Littorinoidea</taxon>
        <taxon>Littorinidae</taxon>
        <taxon>Littorina</taxon>
    </lineage>
</organism>
<comment type="subcellular location">
    <subcellularLocation>
        <location evidence="1">Membrane</location>
    </subcellularLocation>
</comment>
<evidence type="ECO:0000256" key="1">
    <source>
        <dbReference type="ARBA" id="ARBA00004370"/>
    </source>
</evidence>
<accession>A0AAN9G406</accession>
<comment type="caution">
    <text evidence="7">The sequence shown here is derived from an EMBL/GenBank/DDBJ whole genome shotgun (WGS) entry which is preliminary data.</text>
</comment>
<dbReference type="Gene3D" id="1.20.1070.10">
    <property type="entry name" value="Rhodopsin 7-helix transmembrane proteins"/>
    <property type="match status" value="1"/>
</dbReference>
<dbReference type="PANTHER" id="PTHR46641">
    <property type="entry name" value="FMRFAMIDE RECEPTOR-RELATED"/>
    <property type="match status" value="1"/>
</dbReference>
<dbReference type="PANTHER" id="PTHR46641:SF2">
    <property type="entry name" value="FMRFAMIDE RECEPTOR"/>
    <property type="match status" value="1"/>
</dbReference>
<dbReference type="GO" id="GO:0016020">
    <property type="term" value="C:membrane"/>
    <property type="evidence" value="ECO:0007669"/>
    <property type="project" value="UniProtKB-SubCell"/>
</dbReference>
<dbReference type="InterPro" id="IPR000276">
    <property type="entry name" value="GPCR_Rhodpsn"/>
</dbReference>
<evidence type="ECO:0000259" key="6">
    <source>
        <dbReference type="PROSITE" id="PS50262"/>
    </source>
</evidence>
<reference evidence="7 8" key="1">
    <citation type="submission" date="2024-02" db="EMBL/GenBank/DDBJ databases">
        <title>Chromosome-scale genome assembly of the rough periwinkle Littorina saxatilis.</title>
        <authorList>
            <person name="De Jode A."/>
            <person name="Faria R."/>
            <person name="Formenti G."/>
            <person name="Sims Y."/>
            <person name="Smith T.P."/>
            <person name="Tracey A."/>
            <person name="Wood J.M.D."/>
            <person name="Zagrodzka Z.B."/>
            <person name="Johannesson K."/>
            <person name="Butlin R.K."/>
            <person name="Leder E.H."/>
        </authorList>
    </citation>
    <scope>NUCLEOTIDE SEQUENCE [LARGE SCALE GENOMIC DNA]</scope>
    <source>
        <strain evidence="7">Snail1</strain>
        <tissue evidence="7">Muscle</tissue>
    </source>
</reference>
<dbReference type="PROSITE" id="PS50262">
    <property type="entry name" value="G_PROTEIN_RECEP_F1_2"/>
    <property type="match status" value="1"/>
</dbReference>
<evidence type="ECO:0000313" key="8">
    <source>
        <dbReference type="Proteomes" id="UP001374579"/>
    </source>
</evidence>
<feature type="domain" description="G-protein coupled receptors family 1 profile" evidence="6">
    <location>
        <begin position="80"/>
        <end position="363"/>
    </location>
</feature>
<feature type="transmembrane region" description="Helical" evidence="5">
    <location>
        <begin position="67"/>
        <end position="87"/>
    </location>
</feature>
<feature type="transmembrane region" description="Helical" evidence="5">
    <location>
        <begin position="144"/>
        <end position="164"/>
    </location>
</feature>
<dbReference type="GO" id="GO:0004930">
    <property type="term" value="F:G protein-coupled receptor activity"/>
    <property type="evidence" value="ECO:0007669"/>
    <property type="project" value="InterPro"/>
</dbReference>
<feature type="transmembrane region" description="Helical" evidence="5">
    <location>
        <begin position="185"/>
        <end position="203"/>
    </location>
</feature>
<gene>
    <name evidence="7" type="ORF">V1264_007641</name>
</gene>
<proteinExistence type="predicted"/>
<keyword evidence="4 5" id="KW-0472">Membrane</keyword>
<dbReference type="InterPro" id="IPR052954">
    <property type="entry name" value="GPCR-Ligand_Int"/>
</dbReference>
<dbReference type="Proteomes" id="UP001374579">
    <property type="component" value="Unassembled WGS sequence"/>
</dbReference>
<feature type="transmembrane region" description="Helical" evidence="5">
    <location>
        <begin position="99"/>
        <end position="116"/>
    </location>
</feature>
<evidence type="ECO:0000256" key="2">
    <source>
        <dbReference type="ARBA" id="ARBA00022692"/>
    </source>
</evidence>
<feature type="transmembrane region" description="Helical" evidence="5">
    <location>
        <begin position="345"/>
        <end position="366"/>
    </location>
</feature>
<feature type="transmembrane region" description="Helical" evidence="5">
    <location>
        <begin position="303"/>
        <end position="325"/>
    </location>
</feature>
<keyword evidence="3 5" id="KW-1133">Transmembrane helix</keyword>
<evidence type="ECO:0000313" key="7">
    <source>
        <dbReference type="EMBL" id="KAK7093962.1"/>
    </source>
</evidence>
<dbReference type="SUPFAM" id="SSF81321">
    <property type="entry name" value="Family A G protein-coupled receptor-like"/>
    <property type="match status" value="1"/>
</dbReference>
<sequence>MSTRPLTDVTVVNTTSSWFDDVNSTTDAVIPPEGCMVVAFSVFSPWSNPEDLVSFKTQQNFNKFVNVYLLTLLVLISVPTNILNMIVFWKHGIKERINLCLFCLAFADFVTVFGHFEWNLDGLQSEVSGSTYKLVVMKFNVNNMVHSLAGFIYISGFMSTLIAFERCLCILWPLRAQRIIQTRTTAVIIFIGHVLIFAGHYLIATRWEVVCMFDPLIMQTTDAFFSSEFYLNNKSLVDLFDGIIFGILLPGIYVAAIIVSTVVTVYKLRQMAEWRQQSSSANSSSGGTGSTNNASKDVTLTRMLIGTSCLFIACTTPPLIFHAFLPFVPELSLHGKYYNTYYLLINMQQMFTYINASVNFFVYYFFGTKFRHSVQAMFCKARLEAKMLAKKSAIDLSTNVSTVSRTFTKISDTD</sequence>
<keyword evidence="8" id="KW-1185">Reference proteome</keyword>
<dbReference type="Pfam" id="PF00001">
    <property type="entry name" value="7tm_1"/>
    <property type="match status" value="1"/>
</dbReference>
<dbReference type="AlphaFoldDB" id="A0AAN9G406"/>
<dbReference type="PRINTS" id="PR00237">
    <property type="entry name" value="GPCRRHODOPSN"/>
</dbReference>
<name>A0AAN9G406_9CAEN</name>
<dbReference type="InterPro" id="IPR017452">
    <property type="entry name" value="GPCR_Rhodpsn_7TM"/>
</dbReference>
<keyword evidence="2 5" id="KW-0812">Transmembrane</keyword>
<dbReference type="EMBL" id="JBAMIC010000019">
    <property type="protein sequence ID" value="KAK7093962.1"/>
    <property type="molecule type" value="Genomic_DNA"/>
</dbReference>
<evidence type="ECO:0000256" key="4">
    <source>
        <dbReference type="ARBA" id="ARBA00023136"/>
    </source>
</evidence>
<evidence type="ECO:0000256" key="5">
    <source>
        <dbReference type="SAM" id="Phobius"/>
    </source>
</evidence>